<feature type="transmembrane region" description="Helical" evidence="1">
    <location>
        <begin position="21"/>
        <end position="41"/>
    </location>
</feature>
<evidence type="ECO:0000313" key="2">
    <source>
        <dbReference type="EMBL" id="PIB00405.1"/>
    </source>
</evidence>
<protein>
    <submittedName>
        <fullName evidence="2">Uncharacterized protein</fullName>
    </submittedName>
</protein>
<feature type="transmembrane region" description="Helical" evidence="1">
    <location>
        <begin position="112"/>
        <end position="135"/>
    </location>
</feature>
<evidence type="ECO:0000313" key="4">
    <source>
        <dbReference type="Proteomes" id="UP000230605"/>
    </source>
</evidence>
<evidence type="ECO:0000313" key="5">
    <source>
        <dbReference type="Proteomes" id="UP001302367"/>
    </source>
</evidence>
<evidence type="ECO:0000313" key="3">
    <source>
        <dbReference type="EMBL" id="WPA97038.1"/>
    </source>
</evidence>
<organism evidence="2 4">
    <name type="scientific">Cercospora beticola</name>
    <name type="common">Sugarbeet leaf spot fungus</name>
    <dbReference type="NCBI Taxonomy" id="122368"/>
    <lineage>
        <taxon>Eukaryota</taxon>
        <taxon>Fungi</taxon>
        <taxon>Dikarya</taxon>
        <taxon>Ascomycota</taxon>
        <taxon>Pezizomycotina</taxon>
        <taxon>Dothideomycetes</taxon>
        <taxon>Dothideomycetidae</taxon>
        <taxon>Mycosphaerellales</taxon>
        <taxon>Mycosphaerellaceae</taxon>
        <taxon>Cercospora</taxon>
    </lineage>
</organism>
<dbReference type="EMBL" id="LKMD01000100">
    <property type="protein sequence ID" value="PIB00405.1"/>
    <property type="molecule type" value="Genomic_DNA"/>
</dbReference>
<proteinExistence type="predicted"/>
<feature type="transmembrane region" description="Helical" evidence="1">
    <location>
        <begin position="201"/>
        <end position="222"/>
    </location>
</feature>
<accession>A0A2G5I6I0</accession>
<keyword evidence="1" id="KW-0472">Membrane</keyword>
<dbReference type="AlphaFoldDB" id="A0A2G5I6I0"/>
<keyword evidence="1" id="KW-0812">Transmembrane</keyword>
<sequence>MDALDERQAATQRAASRLPSYIKFPALTLVSLGLSAFLYTIVADYTGPELASVSRNLEERWQLWAILGWKLAELFGAWYLRYDYMDLGWLTLLSNVPHYFLLNTFYGVDNLAALIPLAIDVVTIAIPFALFRGPIHARNSKKPRTANQLVAQDAGINWTIAAFAASLYTLVIYLSYSTWLTVWMTVHFDGLKTLEKAHDTVPWLLVLLLLPVGYGATQFIFVPAIGSAANPGLTDPKIHPELAPFNPETATFTETLAYNLGLSAAGFSPRAEILFKRTAILAVSSFANSFMRSYLTIEGTDLLGTAGWSSVWAVASALAGAAFAWVGDE</sequence>
<feature type="transmembrane region" description="Helical" evidence="1">
    <location>
        <begin position="307"/>
        <end position="326"/>
    </location>
</feature>
<keyword evidence="5" id="KW-1185">Reference proteome</keyword>
<dbReference type="EMBL" id="CP134184">
    <property type="protein sequence ID" value="WPA97038.1"/>
    <property type="molecule type" value="Genomic_DNA"/>
</dbReference>
<reference evidence="3 5" key="2">
    <citation type="submission" date="2023-09" db="EMBL/GenBank/DDBJ databases">
        <title>Complete-Gapless Cercospora beticola genome.</title>
        <authorList>
            <person name="Wyatt N.A."/>
            <person name="Spanner R.E."/>
            <person name="Bolton M.D."/>
        </authorList>
    </citation>
    <scope>NUCLEOTIDE SEQUENCE [LARGE SCALE GENOMIC DNA]</scope>
    <source>
        <strain evidence="3">Cb09-40</strain>
    </source>
</reference>
<feature type="transmembrane region" description="Helical" evidence="1">
    <location>
        <begin position="87"/>
        <end position="106"/>
    </location>
</feature>
<reference evidence="2 4" key="1">
    <citation type="submission" date="2015-10" db="EMBL/GenBank/DDBJ databases">
        <title>The cercosporin biosynthetic gene cluster was horizontally transferred to several fungal lineages and shown to be expanded in Cercospora beticola based on microsynteny with recipient genomes.</title>
        <authorList>
            <person name="De Jonge R."/>
            <person name="Ebert M.K."/>
            <person name="Suttle J.C."/>
            <person name="Jurick Ii W.M."/>
            <person name="Secor G.A."/>
            <person name="Thomma B.P."/>
            <person name="Van De Peer Y."/>
            <person name="Bolton M.D."/>
        </authorList>
    </citation>
    <scope>NUCLEOTIDE SEQUENCE [LARGE SCALE GENOMIC DNA]</scope>
    <source>
        <strain evidence="2 4">09-40</strain>
    </source>
</reference>
<feature type="transmembrane region" description="Helical" evidence="1">
    <location>
        <begin position="61"/>
        <end position="80"/>
    </location>
</feature>
<dbReference type="OrthoDB" id="5394254at2759"/>
<evidence type="ECO:0000256" key="1">
    <source>
        <dbReference type="SAM" id="Phobius"/>
    </source>
</evidence>
<dbReference type="Proteomes" id="UP001302367">
    <property type="component" value="Chromosome 1"/>
</dbReference>
<dbReference type="Proteomes" id="UP000230605">
    <property type="component" value="Chromosome 1"/>
</dbReference>
<keyword evidence="1" id="KW-1133">Transmembrane helix</keyword>
<name>A0A2G5I6I0_CERBT</name>
<gene>
    <name evidence="2" type="ORF">CB0940_01597</name>
    <name evidence="3" type="ORF">RHO25_001646</name>
</gene>
<feature type="transmembrane region" description="Helical" evidence="1">
    <location>
        <begin position="278"/>
        <end position="295"/>
    </location>
</feature>
<feature type="transmembrane region" description="Helical" evidence="1">
    <location>
        <begin position="156"/>
        <end position="176"/>
    </location>
</feature>